<proteinExistence type="predicted"/>
<gene>
    <name evidence="1" type="ORF">HY3_05745</name>
</gene>
<comment type="caution">
    <text evidence="1">The sequence shown here is derived from an EMBL/GenBank/DDBJ whole genome shotgun (WGS) entry which is preliminary data.</text>
</comment>
<dbReference type="AlphaFoldDB" id="A0A8B2PLK4"/>
<dbReference type="RefSeq" id="WP_112063407.1">
    <property type="nucleotide sequence ID" value="NZ_AWFB01000078.1"/>
</dbReference>
<name>A0A8B2PLK4_9PROT</name>
<dbReference type="Proteomes" id="UP000249123">
    <property type="component" value="Unassembled WGS sequence"/>
</dbReference>
<dbReference type="EMBL" id="AWFB01000078">
    <property type="protein sequence ID" value="RAN30653.1"/>
    <property type="molecule type" value="Genomic_DNA"/>
</dbReference>
<evidence type="ECO:0000313" key="1">
    <source>
        <dbReference type="EMBL" id="RAN30653.1"/>
    </source>
</evidence>
<evidence type="ECO:0008006" key="3">
    <source>
        <dbReference type="Google" id="ProtNLM"/>
    </source>
</evidence>
<keyword evidence="2" id="KW-1185">Reference proteome</keyword>
<protein>
    <recommendedName>
        <fullName evidence="3">ASCH domain-containing protein</fullName>
    </recommendedName>
</protein>
<organism evidence="1 2">
    <name type="scientific">Hyphomonas pacifica</name>
    <dbReference type="NCBI Taxonomy" id="1280941"/>
    <lineage>
        <taxon>Bacteria</taxon>
        <taxon>Pseudomonadati</taxon>
        <taxon>Pseudomonadota</taxon>
        <taxon>Alphaproteobacteria</taxon>
        <taxon>Hyphomonadales</taxon>
        <taxon>Hyphomonadaceae</taxon>
        <taxon>Hyphomonas</taxon>
    </lineage>
</organism>
<accession>A0A8B2PLK4</accession>
<reference evidence="1 2" key="1">
    <citation type="submission" date="2013-04" db="EMBL/GenBank/DDBJ databases">
        <title>Hyphomonas sp. T24B3 Genome Sequencing.</title>
        <authorList>
            <person name="Lai Q."/>
            <person name="Shao Z."/>
        </authorList>
    </citation>
    <scope>NUCLEOTIDE SEQUENCE [LARGE SCALE GENOMIC DNA]</scope>
    <source>
        <strain evidence="1 2">T24B3</strain>
    </source>
</reference>
<sequence>MGERKYHALEFEPRAREAWKRDPERRWALSVKQPLAGMVIMGRTPLVSFSKAPPAEMIGKRIALHAGAGEIPYKQFQADAREWVEKTFGADLPALRHLLPYGGVLGTVVLEAAFRIGRVMGGQAWADPKSQYAAHYAGTWHQHDGKRIVEIDTMAGRWAWALTEPRLCRDFVPLRGHGGIFDLQAARDLHRQKEINDGQAGGQAA</sequence>
<evidence type="ECO:0000313" key="2">
    <source>
        <dbReference type="Proteomes" id="UP000249123"/>
    </source>
</evidence>